<sequence length="208" mass="23035">MFHQKLSIIYGLFLLLHPISSCSSGGVTGTKTYQNPNIQMKFYTPVTWTYPLSTSETDLSYFPEQPLTQITAQNNAVNDLKNAMMGSLADNQYDINLYKITVQYAAPQVNDCAKAQSNNAPIIFWIVEGGLVTKKVGGLTQAVTQQNCIEKNLQGTNGVTYEDYPMEASVKIDGLTVGEDQMNQIVNGFITKLSFNNNIKFIEEPLVS</sequence>
<feature type="chain" id="PRO_5005329347" evidence="1">
    <location>
        <begin position="22"/>
        <end position="208"/>
    </location>
</feature>
<keyword evidence="1" id="KW-0732">Signal</keyword>
<keyword evidence="2" id="KW-1185">Reference proteome</keyword>
<feature type="signal peptide" evidence="1">
    <location>
        <begin position="1"/>
        <end position="21"/>
    </location>
</feature>
<evidence type="ECO:0000313" key="2">
    <source>
        <dbReference type="Proteomes" id="UP000035680"/>
    </source>
</evidence>
<dbReference type="Proteomes" id="UP000035680">
    <property type="component" value="Unassembled WGS sequence"/>
</dbReference>
<organism evidence="2 3">
    <name type="scientific">Strongyloides venezuelensis</name>
    <name type="common">Threadworm</name>
    <dbReference type="NCBI Taxonomy" id="75913"/>
    <lineage>
        <taxon>Eukaryota</taxon>
        <taxon>Metazoa</taxon>
        <taxon>Ecdysozoa</taxon>
        <taxon>Nematoda</taxon>
        <taxon>Chromadorea</taxon>
        <taxon>Rhabditida</taxon>
        <taxon>Tylenchina</taxon>
        <taxon>Panagrolaimomorpha</taxon>
        <taxon>Strongyloidoidea</taxon>
        <taxon>Strongyloididae</taxon>
        <taxon>Strongyloides</taxon>
    </lineage>
</organism>
<evidence type="ECO:0000256" key="1">
    <source>
        <dbReference type="SAM" id="SignalP"/>
    </source>
</evidence>
<proteinExistence type="predicted"/>
<accession>A0A0K0F4L9</accession>
<reference evidence="3" key="2">
    <citation type="submission" date="2015-08" db="UniProtKB">
        <authorList>
            <consortium name="WormBaseParasite"/>
        </authorList>
    </citation>
    <scope>IDENTIFICATION</scope>
</reference>
<reference evidence="2" key="1">
    <citation type="submission" date="2014-07" db="EMBL/GenBank/DDBJ databases">
        <authorList>
            <person name="Martin A.A"/>
            <person name="De Silva N."/>
        </authorList>
    </citation>
    <scope>NUCLEOTIDE SEQUENCE</scope>
</reference>
<dbReference type="WBParaSite" id="SVE_0375800.1">
    <property type="protein sequence ID" value="SVE_0375800.1"/>
    <property type="gene ID" value="SVE_0375800"/>
</dbReference>
<protein>
    <submittedName>
        <fullName evidence="3">DUF3485 domain-containing protein</fullName>
    </submittedName>
</protein>
<dbReference type="AlphaFoldDB" id="A0A0K0F4L9"/>
<name>A0A0K0F4L9_STRVS</name>
<evidence type="ECO:0000313" key="3">
    <source>
        <dbReference type="WBParaSite" id="SVE_0375800.1"/>
    </source>
</evidence>